<keyword evidence="2" id="KW-1185">Reference proteome</keyword>
<evidence type="ECO:0000313" key="1">
    <source>
        <dbReference type="EMBL" id="KAJ9068101.1"/>
    </source>
</evidence>
<proteinExistence type="predicted"/>
<dbReference type="EMBL" id="QTSX02003786">
    <property type="protein sequence ID" value="KAJ9068101.1"/>
    <property type="molecule type" value="Genomic_DNA"/>
</dbReference>
<dbReference type="Proteomes" id="UP001165960">
    <property type="component" value="Unassembled WGS sequence"/>
</dbReference>
<sequence length="92" mass="10438">MDLNAYFPQLSPVSSLWSPLQAVIPVLHWMASLWLVPPGWEPKLVSLAPFSHNICTKNLEEKGKQKPVLTSDQQHENWGSGNNISRSFERNI</sequence>
<organism evidence="1 2">
    <name type="scientific">Entomophthora muscae</name>
    <dbReference type="NCBI Taxonomy" id="34485"/>
    <lineage>
        <taxon>Eukaryota</taxon>
        <taxon>Fungi</taxon>
        <taxon>Fungi incertae sedis</taxon>
        <taxon>Zoopagomycota</taxon>
        <taxon>Entomophthoromycotina</taxon>
        <taxon>Entomophthoromycetes</taxon>
        <taxon>Entomophthorales</taxon>
        <taxon>Entomophthoraceae</taxon>
        <taxon>Entomophthora</taxon>
    </lineage>
</organism>
<reference evidence="1" key="1">
    <citation type="submission" date="2022-04" db="EMBL/GenBank/DDBJ databases">
        <title>Genome of the entomopathogenic fungus Entomophthora muscae.</title>
        <authorList>
            <person name="Elya C."/>
            <person name="Lovett B.R."/>
            <person name="Lee E."/>
            <person name="Macias A.M."/>
            <person name="Hajek A.E."/>
            <person name="De Bivort B.L."/>
            <person name="Kasson M.T."/>
            <person name="De Fine Licht H.H."/>
            <person name="Stajich J.E."/>
        </authorList>
    </citation>
    <scope>NUCLEOTIDE SEQUENCE</scope>
    <source>
        <strain evidence="1">Berkeley</strain>
    </source>
</reference>
<gene>
    <name evidence="1" type="ORF">DSO57_1032015</name>
</gene>
<protein>
    <submittedName>
        <fullName evidence="1">Uncharacterized protein</fullName>
    </submittedName>
</protein>
<accession>A0ACC2T0G4</accession>
<comment type="caution">
    <text evidence="1">The sequence shown here is derived from an EMBL/GenBank/DDBJ whole genome shotgun (WGS) entry which is preliminary data.</text>
</comment>
<evidence type="ECO:0000313" key="2">
    <source>
        <dbReference type="Proteomes" id="UP001165960"/>
    </source>
</evidence>
<name>A0ACC2T0G4_9FUNG</name>